<gene>
    <name evidence="1" type="ORF">DAEQUDRAFT_728687</name>
</gene>
<proteinExistence type="predicted"/>
<name>A0A165P2U2_9APHY</name>
<accession>A0A165P2U2</accession>
<organism evidence="1 2">
    <name type="scientific">Daedalea quercina L-15889</name>
    <dbReference type="NCBI Taxonomy" id="1314783"/>
    <lineage>
        <taxon>Eukaryota</taxon>
        <taxon>Fungi</taxon>
        <taxon>Dikarya</taxon>
        <taxon>Basidiomycota</taxon>
        <taxon>Agaricomycotina</taxon>
        <taxon>Agaricomycetes</taxon>
        <taxon>Polyporales</taxon>
        <taxon>Fomitopsis</taxon>
    </lineage>
</organism>
<dbReference type="Proteomes" id="UP000076727">
    <property type="component" value="Unassembled WGS sequence"/>
</dbReference>
<evidence type="ECO:0000313" key="1">
    <source>
        <dbReference type="EMBL" id="KZT67690.1"/>
    </source>
</evidence>
<evidence type="ECO:0000313" key="2">
    <source>
        <dbReference type="Proteomes" id="UP000076727"/>
    </source>
</evidence>
<reference evidence="1 2" key="1">
    <citation type="journal article" date="2016" name="Mol. Biol. Evol.">
        <title>Comparative Genomics of Early-Diverging Mushroom-Forming Fungi Provides Insights into the Origins of Lignocellulose Decay Capabilities.</title>
        <authorList>
            <person name="Nagy L.G."/>
            <person name="Riley R."/>
            <person name="Tritt A."/>
            <person name="Adam C."/>
            <person name="Daum C."/>
            <person name="Floudas D."/>
            <person name="Sun H."/>
            <person name="Yadav J.S."/>
            <person name="Pangilinan J."/>
            <person name="Larsson K.H."/>
            <person name="Matsuura K."/>
            <person name="Barry K."/>
            <person name="Labutti K."/>
            <person name="Kuo R."/>
            <person name="Ohm R.A."/>
            <person name="Bhattacharya S.S."/>
            <person name="Shirouzu T."/>
            <person name="Yoshinaga Y."/>
            <person name="Martin F.M."/>
            <person name="Grigoriev I.V."/>
            <person name="Hibbett D.S."/>
        </authorList>
    </citation>
    <scope>NUCLEOTIDE SEQUENCE [LARGE SCALE GENOMIC DNA]</scope>
    <source>
        <strain evidence="1 2">L-15889</strain>
    </source>
</reference>
<dbReference type="AlphaFoldDB" id="A0A165P2U2"/>
<keyword evidence="2" id="KW-1185">Reference proteome</keyword>
<dbReference type="EMBL" id="KV429073">
    <property type="protein sequence ID" value="KZT67690.1"/>
    <property type="molecule type" value="Genomic_DNA"/>
</dbReference>
<dbReference type="OrthoDB" id="5393766at2759"/>
<sequence length="84" mass="9654">MNTRVFMIIGPHESSVRRTRSSIFQDDIECMNDTWDVTQARQNDIDEQVGAATSLEEDANWRKDDSKKDLADVRAGERHCGRAR</sequence>
<protein>
    <submittedName>
        <fullName evidence="1">Uncharacterized protein</fullName>
    </submittedName>
</protein>